<name>V7I8B3_9CLOT</name>
<dbReference type="RefSeq" id="WP_023383921.1">
    <property type="nucleotide sequence ID" value="NZ_AXUN02000146.1"/>
</dbReference>
<gene>
    <name evidence="2" type="ORF">T472_0207940</name>
</gene>
<dbReference type="eggNOG" id="COG5646">
    <property type="taxonomic scope" value="Bacteria"/>
</dbReference>
<sequence length="134" mass="15477">MDNSITTIDQYIAMAEEEDREALKEFRRVIHEAAPDATEKISYQMPTFYLHGNLVHFAAFKGHYGFYPAPTGIEAFKEDLSKYKGSKGAIQFPKDKPLPIELIERIVKFRVLENIRANEEKKARKKKAKTDEVK</sequence>
<organism evidence="2 3">
    <name type="scientific">Youngiibacter fragilis 232.1</name>
    <dbReference type="NCBI Taxonomy" id="994573"/>
    <lineage>
        <taxon>Bacteria</taxon>
        <taxon>Bacillati</taxon>
        <taxon>Bacillota</taxon>
        <taxon>Clostridia</taxon>
        <taxon>Eubacteriales</taxon>
        <taxon>Clostridiaceae</taxon>
        <taxon>Youngiibacter</taxon>
    </lineage>
</organism>
<dbReference type="EMBL" id="AXUN02000146">
    <property type="protein sequence ID" value="ETA81242.1"/>
    <property type="molecule type" value="Genomic_DNA"/>
</dbReference>
<comment type="caution">
    <text evidence="2">The sequence shown here is derived from an EMBL/GenBank/DDBJ whole genome shotgun (WGS) entry which is preliminary data.</text>
</comment>
<dbReference type="SUPFAM" id="SSF159888">
    <property type="entry name" value="YdhG-like"/>
    <property type="match status" value="1"/>
</dbReference>
<accession>V7I8B3</accession>
<reference evidence="2 3" key="1">
    <citation type="journal article" date="2014" name="Genome Announc.">
        <title>Genome Sequence of Youngiibacter fragilis, the Type Strain of the Genus Youngiibacter.</title>
        <authorList>
            <person name="Wawrik C.B."/>
            <person name="Callaghan A.V."/>
            <person name="Stamps B.W."/>
            <person name="Wawrik B."/>
        </authorList>
    </citation>
    <scope>NUCLEOTIDE SEQUENCE [LARGE SCALE GENOMIC DNA]</scope>
    <source>
        <strain evidence="2 3">232.1</strain>
    </source>
</reference>
<dbReference type="PATRIC" id="fig|994573.3.peg.1479"/>
<dbReference type="AlphaFoldDB" id="V7I8B3"/>
<evidence type="ECO:0000259" key="1">
    <source>
        <dbReference type="Pfam" id="PF08818"/>
    </source>
</evidence>
<evidence type="ECO:0000313" key="3">
    <source>
        <dbReference type="Proteomes" id="UP000017747"/>
    </source>
</evidence>
<proteinExistence type="predicted"/>
<dbReference type="STRING" id="994573.T472_0207940"/>
<dbReference type="Pfam" id="PF08818">
    <property type="entry name" value="DUF1801"/>
    <property type="match status" value="1"/>
</dbReference>
<dbReference type="InterPro" id="IPR014922">
    <property type="entry name" value="YdhG-like"/>
</dbReference>
<protein>
    <recommendedName>
        <fullName evidence="1">YdhG-like domain-containing protein</fullName>
    </recommendedName>
</protein>
<dbReference type="OrthoDB" id="115213at2"/>
<evidence type="ECO:0000313" key="2">
    <source>
        <dbReference type="EMBL" id="ETA81242.1"/>
    </source>
</evidence>
<dbReference type="Proteomes" id="UP000017747">
    <property type="component" value="Unassembled WGS sequence"/>
</dbReference>
<feature type="domain" description="YdhG-like" evidence="1">
    <location>
        <begin position="20"/>
        <end position="111"/>
    </location>
</feature>
<dbReference type="Gene3D" id="3.90.1150.200">
    <property type="match status" value="1"/>
</dbReference>
<keyword evidence="3" id="KW-1185">Reference proteome</keyword>